<proteinExistence type="inferred from homology"/>
<evidence type="ECO:0000313" key="3">
    <source>
        <dbReference type="Proteomes" id="UP001501020"/>
    </source>
</evidence>
<comment type="similarity">
    <text evidence="1">Belongs to the 3-oxoacid CoA-transferase subunit B family.</text>
</comment>
<dbReference type="Gene3D" id="3.40.1080.10">
    <property type="entry name" value="Glutaconate Coenzyme A-transferase"/>
    <property type="match status" value="1"/>
</dbReference>
<accession>A0ABN2ZS88</accession>
<protein>
    <submittedName>
        <fullName evidence="2">CoA transferase subunit A</fullName>
    </submittedName>
</protein>
<dbReference type="SUPFAM" id="SSF100950">
    <property type="entry name" value="NagB/RpiA/CoA transferase-like"/>
    <property type="match status" value="1"/>
</dbReference>
<reference evidence="2 3" key="1">
    <citation type="journal article" date="2019" name="Int. J. Syst. Evol. Microbiol.">
        <title>The Global Catalogue of Microorganisms (GCM) 10K type strain sequencing project: providing services to taxonomists for standard genome sequencing and annotation.</title>
        <authorList>
            <consortium name="The Broad Institute Genomics Platform"/>
            <consortium name="The Broad Institute Genome Sequencing Center for Infectious Disease"/>
            <person name="Wu L."/>
            <person name="Ma J."/>
        </authorList>
    </citation>
    <scope>NUCLEOTIDE SEQUENCE [LARGE SCALE GENOMIC DNA]</scope>
    <source>
        <strain evidence="2 3">JCM 13850</strain>
    </source>
</reference>
<name>A0ABN2ZS88_9ACTN</name>
<dbReference type="Pfam" id="PF01144">
    <property type="entry name" value="CoA_trans"/>
    <property type="match status" value="1"/>
</dbReference>
<dbReference type="PANTHER" id="PTHR43293:SF3">
    <property type="entry name" value="CHOLESTEROL RING-CLEAVING HYDROLASE IPDB SUBUNIT"/>
    <property type="match status" value="1"/>
</dbReference>
<keyword evidence="2" id="KW-0808">Transferase</keyword>
<sequence length="298" mass="31409">MTGKVMSAVEAAELIEDGDIVGVQGGPTQCAPMAIVREIIRAGRKNLHAVTLSGGIAVDWLAAAGCLSACTFAAVTMEHFGLCRAFRRRVEAGSLAVEELSETALFARLGAAARGLPFLPTRTMFGTDLLTTGNGALKVMDDPFGGPPVVACRALPLDAAILHAHRADRAGNVGIDAGPRYPTMTTMPRAARRVIVSVERIVPTAELRKAPDRTILPGFAVDAVVEAPYGAHPTSLFPVYDYDRTFMAAWVGAAADDDTARAFLDANVHAPPSHAGYLRLVGGSDRLAELEIGTAREH</sequence>
<organism evidence="2 3">
    <name type="scientific">Actinomadura napierensis</name>
    <dbReference type="NCBI Taxonomy" id="267854"/>
    <lineage>
        <taxon>Bacteria</taxon>
        <taxon>Bacillati</taxon>
        <taxon>Actinomycetota</taxon>
        <taxon>Actinomycetes</taxon>
        <taxon>Streptosporangiales</taxon>
        <taxon>Thermomonosporaceae</taxon>
        <taxon>Actinomadura</taxon>
    </lineage>
</organism>
<dbReference type="Gene3D" id="3.30.30.40">
    <property type="match status" value="1"/>
</dbReference>
<dbReference type="PANTHER" id="PTHR43293">
    <property type="entry name" value="ACETATE COA-TRANSFERASE YDIF"/>
    <property type="match status" value="1"/>
</dbReference>
<keyword evidence="3" id="KW-1185">Reference proteome</keyword>
<dbReference type="InterPro" id="IPR004165">
    <property type="entry name" value="CoA_trans_fam_I"/>
</dbReference>
<evidence type="ECO:0000256" key="1">
    <source>
        <dbReference type="ARBA" id="ARBA00007047"/>
    </source>
</evidence>
<dbReference type="SMART" id="SM00882">
    <property type="entry name" value="CoA_trans"/>
    <property type="match status" value="1"/>
</dbReference>
<dbReference type="EMBL" id="BAAAMR010000044">
    <property type="protein sequence ID" value="GAA2146650.1"/>
    <property type="molecule type" value="Genomic_DNA"/>
</dbReference>
<dbReference type="Proteomes" id="UP001501020">
    <property type="component" value="Unassembled WGS sequence"/>
</dbReference>
<comment type="caution">
    <text evidence="2">The sequence shown here is derived from an EMBL/GenBank/DDBJ whole genome shotgun (WGS) entry which is preliminary data.</text>
</comment>
<gene>
    <name evidence="2" type="ORF">GCM10009727_48120</name>
</gene>
<dbReference type="GO" id="GO:0016740">
    <property type="term" value="F:transferase activity"/>
    <property type="evidence" value="ECO:0007669"/>
    <property type="project" value="UniProtKB-KW"/>
</dbReference>
<dbReference type="InterPro" id="IPR037171">
    <property type="entry name" value="NagB/RpiA_transferase-like"/>
</dbReference>
<evidence type="ECO:0000313" key="2">
    <source>
        <dbReference type="EMBL" id="GAA2146650.1"/>
    </source>
</evidence>